<dbReference type="Proteomes" id="UP000199052">
    <property type="component" value="Unassembled WGS sequence"/>
</dbReference>
<dbReference type="RefSeq" id="WP_092882503.1">
    <property type="nucleotide sequence ID" value="NZ_FOOI01000004.1"/>
</dbReference>
<organism evidence="6 7">
    <name type="scientific">Actinopolymorpha cephalotaxi</name>
    <dbReference type="NCBI Taxonomy" id="504797"/>
    <lineage>
        <taxon>Bacteria</taxon>
        <taxon>Bacillati</taxon>
        <taxon>Actinomycetota</taxon>
        <taxon>Actinomycetes</taxon>
        <taxon>Propionibacteriales</taxon>
        <taxon>Actinopolymorphaceae</taxon>
        <taxon>Actinopolymorpha</taxon>
    </lineage>
</organism>
<gene>
    <name evidence="5" type="ORF">FHR37_002596</name>
    <name evidence="6" type="ORF">SAMN05421678_1043</name>
</gene>
<protein>
    <submittedName>
        <fullName evidence="6">ATPase family associated with various cellular activities (AAA)</fullName>
    </submittedName>
</protein>
<evidence type="ECO:0000313" key="5">
    <source>
        <dbReference type="EMBL" id="NYH83745.1"/>
    </source>
</evidence>
<keyword evidence="2" id="KW-0547">Nucleotide-binding</keyword>
<dbReference type="Pfam" id="PF22977">
    <property type="entry name" value="WHD"/>
    <property type="match status" value="1"/>
</dbReference>
<dbReference type="PANTHER" id="PTHR23073">
    <property type="entry name" value="26S PROTEASOME REGULATORY SUBUNIT"/>
    <property type="match status" value="1"/>
</dbReference>
<evidence type="ECO:0000313" key="6">
    <source>
        <dbReference type="EMBL" id="SFG11338.1"/>
    </source>
</evidence>
<evidence type="ECO:0000256" key="2">
    <source>
        <dbReference type="ARBA" id="ARBA00022741"/>
    </source>
</evidence>
<keyword evidence="3" id="KW-0067">ATP-binding</keyword>
<dbReference type="CDD" id="cd19481">
    <property type="entry name" value="RecA-like_protease"/>
    <property type="match status" value="1"/>
</dbReference>
<keyword evidence="8" id="KW-1185">Reference proteome</keyword>
<dbReference type="Proteomes" id="UP000533017">
    <property type="component" value="Unassembled WGS sequence"/>
</dbReference>
<evidence type="ECO:0000313" key="7">
    <source>
        <dbReference type="Proteomes" id="UP000199052"/>
    </source>
</evidence>
<dbReference type="InterPro" id="IPR003959">
    <property type="entry name" value="ATPase_AAA_core"/>
</dbReference>
<dbReference type="InterPro" id="IPR027417">
    <property type="entry name" value="P-loop_NTPase"/>
</dbReference>
<proteinExistence type="inferred from homology"/>
<evidence type="ECO:0000313" key="8">
    <source>
        <dbReference type="Proteomes" id="UP000533017"/>
    </source>
</evidence>
<name>A0A1I2P5G6_9ACTN</name>
<dbReference type="InterPro" id="IPR003593">
    <property type="entry name" value="AAA+_ATPase"/>
</dbReference>
<dbReference type="InterPro" id="IPR050221">
    <property type="entry name" value="26S_Proteasome_ATPase"/>
</dbReference>
<dbReference type="AlphaFoldDB" id="A0A1I2P5G6"/>
<dbReference type="EMBL" id="JACBZA010000001">
    <property type="protein sequence ID" value="NYH83745.1"/>
    <property type="molecule type" value="Genomic_DNA"/>
</dbReference>
<dbReference type="Pfam" id="PF00004">
    <property type="entry name" value="AAA"/>
    <property type="match status" value="1"/>
</dbReference>
<dbReference type="SMART" id="SM00382">
    <property type="entry name" value="AAA"/>
    <property type="match status" value="1"/>
</dbReference>
<dbReference type="GO" id="GO:0005524">
    <property type="term" value="F:ATP binding"/>
    <property type="evidence" value="ECO:0007669"/>
    <property type="project" value="UniProtKB-KW"/>
</dbReference>
<reference evidence="6 7" key="1">
    <citation type="submission" date="2016-10" db="EMBL/GenBank/DDBJ databases">
        <authorList>
            <person name="de Groot N.N."/>
        </authorList>
    </citation>
    <scope>NUCLEOTIDE SEQUENCE [LARGE SCALE GENOMIC DNA]</scope>
    <source>
        <strain evidence="6 7">CPCC 202808</strain>
    </source>
</reference>
<dbReference type="SUPFAM" id="SSF52540">
    <property type="entry name" value="P-loop containing nucleoside triphosphate hydrolases"/>
    <property type="match status" value="1"/>
</dbReference>
<evidence type="ECO:0000256" key="3">
    <source>
        <dbReference type="ARBA" id="ARBA00022840"/>
    </source>
</evidence>
<evidence type="ECO:0000256" key="1">
    <source>
        <dbReference type="ARBA" id="ARBA00006914"/>
    </source>
</evidence>
<comment type="similarity">
    <text evidence="1">Belongs to the AAA ATPase family.</text>
</comment>
<dbReference type="EMBL" id="FOOI01000004">
    <property type="protein sequence ID" value="SFG11338.1"/>
    <property type="molecule type" value="Genomic_DNA"/>
</dbReference>
<evidence type="ECO:0000259" key="4">
    <source>
        <dbReference type="SMART" id="SM00382"/>
    </source>
</evidence>
<dbReference type="InterPro" id="IPR054472">
    <property type="entry name" value="WHD"/>
</dbReference>
<dbReference type="OrthoDB" id="9802352at2"/>
<accession>A0A1I2P5G6</accession>
<dbReference type="Gene3D" id="3.40.50.300">
    <property type="entry name" value="P-loop containing nucleotide triphosphate hydrolases"/>
    <property type="match status" value="1"/>
</dbReference>
<reference evidence="5 8" key="2">
    <citation type="submission" date="2020-07" db="EMBL/GenBank/DDBJ databases">
        <title>Sequencing the genomes of 1000 actinobacteria strains.</title>
        <authorList>
            <person name="Klenk H.-P."/>
        </authorList>
    </citation>
    <scope>NUCLEOTIDE SEQUENCE [LARGE SCALE GENOMIC DNA]</scope>
    <source>
        <strain evidence="5 8">DSM 45117</strain>
    </source>
</reference>
<dbReference type="GO" id="GO:0016887">
    <property type="term" value="F:ATP hydrolysis activity"/>
    <property type="evidence" value="ECO:0007669"/>
    <property type="project" value="InterPro"/>
</dbReference>
<feature type="domain" description="AAA+ ATPase" evidence="4">
    <location>
        <begin position="473"/>
        <end position="605"/>
    </location>
</feature>
<sequence length="695" mass="73493">MTTEAAQAHLAAEFAALDRRLAILLAYEQAAGRDRSEDPLAGLAIRPSDAAAALRRRGRPGPPLDPDVATVAEELLDAAPLGDLWRAFGLSRFEAFVTVVALSVDLDPRYRTVMAFLVDDAAAQGPTVALAQRLWAGDGVHAAACRAAFEPDGRLLGSGLVGLGPSAGPPVPLPFRTLHAGDWLAGVALGRPDLPAELRPWVTRHPAGSGAGSAGSTTPVVFTGPDERAVIEAALEAARGPVLLAIPPPDAPPAGETLDLLVRQARADRCGLVVAAEVVDAAAQAGTQSAHQATQRSAPSPSHRLRMLAPAEVHIVGEPRWAPAAWPRREVPAPDARIRAERWTDRLTSAGLDPDPDAVTAVAFSHRLALDDIDAAAARVIAGHPPAVSQRVHVVDPAKPFHPIGAGVLHRAANEIARPAADQLVRPVDLSVTWDDLVLPEPILTRLQDVTASIAARPVVLQEWGFGSRPGSTGLNLLFAGPSGTGKTLAAAVIAGQSGHQLLACDLAQVVDKYLGETEKRLDAVLRRAEAANAVLLFDEADALFGRRADVTDARDRYANLEVAYLLQRIEAHRGITILATNLGHHLDSAFSRRLHDRIDFPQPDPVLRQRIWRQMLPGSAPLADDVDLATLARAVELSGGEIRAASLSAAYLAAAEGGPIRQRHLVGAVLRELDKAGRRPDRSELPGLRLAGNE</sequence>
<dbReference type="STRING" id="504797.SAMN05421678_1043"/>